<feature type="compositionally biased region" description="Low complexity" evidence="1">
    <location>
        <begin position="114"/>
        <end position="125"/>
    </location>
</feature>
<name>A0ABD6AP12_9EURY</name>
<feature type="region of interest" description="Disordered" evidence="1">
    <location>
        <begin position="1"/>
        <end position="27"/>
    </location>
</feature>
<feature type="compositionally biased region" description="Acidic residues" evidence="1">
    <location>
        <begin position="296"/>
        <end position="317"/>
    </location>
</feature>
<dbReference type="Pfam" id="PF23373">
    <property type="entry name" value="DUF7093"/>
    <property type="match status" value="1"/>
</dbReference>
<feature type="region of interest" description="Disordered" evidence="1">
    <location>
        <begin position="58"/>
        <end position="350"/>
    </location>
</feature>
<evidence type="ECO:0000313" key="2">
    <source>
        <dbReference type="EMBL" id="MFC7325715.1"/>
    </source>
</evidence>
<dbReference type="RefSeq" id="WP_256409985.1">
    <property type="nucleotide sequence ID" value="NZ_JANHDN010000008.1"/>
</dbReference>
<gene>
    <name evidence="2" type="ORF">ACFQMF_14150</name>
</gene>
<feature type="compositionally biased region" description="Acidic residues" evidence="1">
    <location>
        <begin position="202"/>
        <end position="236"/>
    </location>
</feature>
<protein>
    <recommendedName>
        <fullName evidence="4">Oxidoreductase</fullName>
    </recommendedName>
</protein>
<feature type="compositionally biased region" description="Gly residues" evidence="1">
    <location>
        <begin position="146"/>
        <end position="165"/>
    </location>
</feature>
<feature type="compositionally biased region" description="Gly residues" evidence="1">
    <location>
        <begin position="275"/>
        <end position="288"/>
    </location>
</feature>
<dbReference type="EMBL" id="JBHTBL010000012">
    <property type="protein sequence ID" value="MFC7325715.1"/>
    <property type="molecule type" value="Genomic_DNA"/>
</dbReference>
<comment type="caution">
    <text evidence="2">The sequence shown here is derived from an EMBL/GenBank/DDBJ whole genome shotgun (WGS) entry which is preliminary data.</text>
</comment>
<feature type="compositionally biased region" description="Low complexity" evidence="1">
    <location>
        <begin position="166"/>
        <end position="177"/>
    </location>
</feature>
<accession>A0ABD6AP12</accession>
<dbReference type="AlphaFoldDB" id="A0ABD6AP12"/>
<feature type="compositionally biased region" description="Low complexity" evidence="1">
    <location>
        <begin position="59"/>
        <end position="76"/>
    </location>
</feature>
<organism evidence="2 3">
    <name type="scientific">Halorubrum rutilum</name>
    <dbReference type="NCBI Taxonomy" id="1364933"/>
    <lineage>
        <taxon>Archaea</taxon>
        <taxon>Methanobacteriati</taxon>
        <taxon>Methanobacteriota</taxon>
        <taxon>Stenosarchaea group</taxon>
        <taxon>Halobacteria</taxon>
        <taxon>Halobacteriales</taxon>
        <taxon>Haloferacaceae</taxon>
        <taxon>Halorubrum</taxon>
    </lineage>
</organism>
<dbReference type="Proteomes" id="UP001596545">
    <property type="component" value="Unassembled WGS sequence"/>
</dbReference>
<feature type="compositionally biased region" description="Acidic residues" evidence="1">
    <location>
        <begin position="178"/>
        <end position="192"/>
    </location>
</feature>
<keyword evidence="3" id="KW-1185">Reference proteome</keyword>
<dbReference type="InterPro" id="IPR055519">
    <property type="entry name" value="DUF7093"/>
</dbReference>
<reference evidence="2 3" key="1">
    <citation type="journal article" date="2019" name="Int. J. Syst. Evol. Microbiol.">
        <title>The Global Catalogue of Microorganisms (GCM) 10K type strain sequencing project: providing services to taxonomists for standard genome sequencing and annotation.</title>
        <authorList>
            <consortium name="The Broad Institute Genomics Platform"/>
            <consortium name="The Broad Institute Genome Sequencing Center for Infectious Disease"/>
            <person name="Wu L."/>
            <person name="Ma J."/>
        </authorList>
    </citation>
    <scope>NUCLEOTIDE SEQUENCE [LARGE SCALE GENOMIC DNA]</scope>
    <source>
        <strain evidence="2 3">CGMCC 1.12554</strain>
    </source>
</reference>
<proteinExistence type="predicted"/>
<evidence type="ECO:0000256" key="1">
    <source>
        <dbReference type="SAM" id="MobiDB-lite"/>
    </source>
</evidence>
<sequence length="389" mass="38883">MGLRCLLGHDFSEPELRREREEDGNEVVTTVTEVKTCARCGETQVVSENTEVTTMAQLADEAAAGAEAAGPESPGAGPDGDGDDRTATDDVGPDAPSTGAGTADAGSTDTGSTDPEAVAASADAGADADADDAVIIDDEPAAPAGDGTGGEVASGGPAGAAGGDGAAADETGDGTAPDGDEGAEVLESEAAEDAGSLGGGEEYAEYPEVETAESPATDEGDAAADDGVILDEEAEAATDRERGAWPEVDEADGSEATTPWPEQRGEDEGFSAEVGEGGAGDVEFGGGLTPEAAEPAADDGDAEYVEAPDRDADEVDGTVESRDDTAESADVGTEITRAESPDLSTSTAEATTEYHCPECGMSRDADGNSMRAGDICPECKRGYVTERPV</sequence>
<evidence type="ECO:0000313" key="3">
    <source>
        <dbReference type="Proteomes" id="UP001596545"/>
    </source>
</evidence>
<feature type="compositionally biased region" description="Acidic residues" evidence="1">
    <location>
        <begin position="126"/>
        <end position="140"/>
    </location>
</feature>
<feature type="compositionally biased region" description="Basic and acidic residues" evidence="1">
    <location>
        <begin position="10"/>
        <end position="21"/>
    </location>
</feature>
<evidence type="ECO:0008006" key="4">
    <source>
        <dbReference type="Google" id="ProtNLM"/>
    </source>
</evidence>